<gene>
    <name evidence="2" type="ORF">NDU88_009873</name>
</gene>
<comment type="caution">
    <text evidence="2">The sequence shown here is derived from an EMBL/GenBank/DDBJ whole genome shotgun (WGS) entry which is preliminary data.</text>
</comment>
<accession>A0AAV7QST3</accession>
<feature type="region of interest" description="Disordered" evidence="1">
    <location>
        <begin position="56"/>
        <end position="100"/>
    </location>
</feature>
<evidence type="ECO:0000313" key="2">
    <source>
        <dbReference type="EMBL" id="KAJ1143566.1"/>
    </source>
</evidence>
<reference evidence="2" key="1">
    <citation type="journal article" date="2022" name="bioRxiv">
        <title>Sequencing and chromosome-scale assembly of the giantPleurodeles waltlgenome.</title>
        <authorList>
            <person name="Brown T."/>
            <person name="Elewa A."/>
            <person name="Iarovenko S."/>
            <person name="Subramanian E."/>
            <person name="Araus A.J."/>
            <person name="Petzold A."/>
            <person name="Susuki M."/>
            <person name="Suzuki K.-i.T."/>
            <person name="Hayashi T."/>
            <person name="Toyoda A."/>
            <person name="Oliveira C."/>
            <person name="Osipova E."/>
            <person name="Leigh N.D."/>
            <person name="Simon A."/>
            <person name="Yun M.H."/>
        </authorList>
    </citation>
    <scope>NUCLEOTIDE SEQUENCE</scope>
    <source>
        <strain evidence="2">20211129_DDA</strain>
        <tissue evidence="2">Liver</tissue>
    </source>
</reference>
<name>A0AAV7QST3_PLEWA</name>
<protein>
    <submittedName>
        <fullName evidence="2">Uncharacterized protein</fullName>
    </submittedName>
</protein>
<evidence type="ECO:0000256" key="1">
    <source>
        <dbReference type="SAM" id="MobiDB-lite"/>
    </source>
</evidence>
<organism evidence="2 3">
    <name type="scientific">Pleurodeles waltl</name>
    <name type="common">Iberian ribbed newt</name>
    <dbReference type="NCBI Taxonomy" id="8319"/>
    <lineage>
        <taxon>Eukaryota</taxon>
        <taxon>Metazoa</taxon>
        <taxon>Chordata</taxon>
        <taxon>Craniata</taxon>
        <taxon>Vertebrata</taxon>
        <taxon>Euteleostomi</taxon>
        <taxon>Amphibia</taxon>
        <taxon>Batrachia</taxon>
        <taxon>Caudata</taxon>
        <taxon>Salamandroidea</taxon>
        <taxon>Salamandridae</taxon>
        <taxon>Pleurodelinae</taxon>
        <taxon>Pleurodeles</taxon>
    </lineage>
</organism>
<proteinExistence type="predicted"/>
<dbReference type="EMBL" id="JANPWB010000010">
    <property type="protein sequence ID" value="KAJ1143566.1"/>
    <property type="molecule type" value="Genomic_DNA"/>
</dbReference>
<dbReference type="AlphaFoldDB" id="A0AAV7QST3"/>
<keyword evidence="3" id="KW-1185">Reference proteome</keyword>
<evidence type="ECO:0000313" key="3">
    <source>
        <dbReference type="Proteomes" id="UP001066276"/>
    </source>
</evidence>
<dbReference type="Proteomes" id="UP001066276">
    <property type="component" value="Chromosome 6"/>
</dbReference>
<sequence length="100" mass="10950">MRRRLDPNVLKAMEQGKRQTYETAELSEALGGLSRRQLDLPTGLPEYIYPAVSNMGKSNKKKDLHAGDVAMRGPAAPVPDNDTTPTLDRPPPGPTLQDIL</sequence>